<dbReference type="Proteomes" id="UP000580171">
    <property type="component" value="Unassembled WGS sequence"/>
</dbReference>
<dbReference type="EMBL" id="VYZV01008759">
    <property type="protein sequence ID" value="NXS66998.1"/>
    <property type="molecule type" value="Genomic_DNA"/>
</dbReference>
<dbReference type="InterPro" id="IPR005515">
    <property type="entry name" value="VOMI"/>
</dbReference>
<dbReference type="Gene3D" id="2.100.10.20">
    <property type="entry name" value="Vitelline membrane outer layer protein I (VOMI)"/>
    <property type="match status" value="1"/>
</dbReference>
<organism evidence="2 3">
    <name type="scientific">Pandion haliaetus</name>
    <name type="common">Osprey</name>
    <name type="synonym">Falco haliaetus</name>
    <dbReference type="NCBI Taxonomy" id="56262"/>
    <lineage>
        <taxon>Eukaryota</taxon>
        <taxon>Metazoa</taxon>
        <taxon>Chordata</taxon>
        <taxon>Craniata</taxon>
        <taxon>Vertebrata</taxon>
        <taxon>Euteleostomi</taxon>
        <taxon>Archelosauria</taxon>
        <taxon>Archosauria</taxon>
        <taxon>Dinosauria</taxon>
        <taxon>Saurischia</taxon>
        <taxon>Theropoda</taxon>
        <taxon>Coelurosauria</taxon>
        <taxon>Aves</taxon>
        <taxon>Neognathae</taxon>
        <taxon>Neoaves</taxon>
        <taxon>Telluraves</taxon>
        <taxon>Accipitrimorphae</taxon>
        <taxon>Accipitriformes</taxon>
        <taxon>Pandionidae</taxon>
        <taxon>Pandion</taxon>
    </lineage>
</organism>
<feature type="non-terminal residue" evidence="2">
    <location>
        <position position="1"/>
    </location>
</feature>
<dbReference type="PANTHER" id="PTHR18841:SF2">
    <property type="entry name" value="VITELLINE MEMBRANE OUTER LAYER PROTEIN 1 HOMOLOG"/>
    <property type="match status" value="1"/>
</dbReference>
<dbReference type="AlphaFoldDB" id="A0A7L2WAW9"/>
<accession>A0A7L2WAW9</accession>
<keyword evidence="1" id="KW-0732">Signal</keyword>
<feature type="non-terminal residue" evidence="2">
    <location>
        <position position="206"/>
    </location>
</feature>
<dbReference type="Pfam" id="PF03762">
    <property type="entry name" value="VOMI"/>
    <property type="match status" value="1"/>
</dbReference>
<dbReference type="OrthoDB" id="6344411at2759"/>
<dbReference type="PANTHER" id="PTHR18841">
    <property type="entry name" value="VITELLINE MEMBRANE OUTER LAYER PROTEIN I-RELATED"/>
    <property type="match status" value="1"/>
</dbReference>
<name>A0A7L2WAW9_PANHA</name>
<dbReference type="GO" id="GO:0005615">
    <property type="term" value="C:extracellular space"/>
    <property type="evidence" value="ECO:0007669"/>
    <property type="project" value="TreeGrafter"/>
</dbReference>
<comment type="caution">
    <text evidence="2">The sequence shown here is derived from an EMBL/GenBank/DDBJ whole genome shotgun (WGS) entry which is preliminary data.</text>
</comment>
<reference evidence="2 3" key="1">
    <citation type="submission" date="2019-09" db="EMBL/GenBank/DDBJ databases">
        <title>Bird 10,000 Genomes (B10K) Project - Family phase.</title>
        <authorList>
            <person name="Zhang G."/>
        </authorList>
    </citation>
    <scope>NUCLEOTIDE SEQUENCE [LARGE SCALE GENOMIC DNA]</scope>
    <source>
        <strain evidence="2">B10K-DU-012-58</strain>
        <tissue evidence="2">Muscle</tissue>
    </source>
</reference>
<proteinExistence type="predicted"/>
<protein>
    <submittedName>
        <fullName evidence="2">VMO1 protein</fullName>
    </submittedName>
</protein>
<evidence type="ECO:0000313" key="3">
    <source>
        <dbReference type="Proteomes" id="UP000580171"/>
    </source>
</evidence>
<evidence type="ECO:0000313" key="2">
    <source>
        <dbReference type="EMBL" id="NXS66998.1"/>
    </source>
</evidence>
<dbReference type="InterPro" id="IPR036706">
    <property type="entry name" value="VOMI_sf"/>
</dbReference>
<dbReference type="SUPFAM" id="SSF51092">
    <property type="entry name" value="Vitelline membrane outer protein-I (VMO-I)"/>
    <property type="match status" value="1"/>
</dbReference>
<keyword evidence="3" id="KW-1185">Reference proteome</keyword>
<gene>
    <name evidence="2" type="primary">Vmo1_0</name>
    <name evidence="2" type="ORF">PANHAL_R13452</name>
</gene>
<sequence length="206" mass="22116">SKLGAGRAAVLGEQVLLLLTGLAGAAGQGQEQDLGVRDASVITVSNGGDWAWLEMCPKGSYASGVSFKVEPSQGVMEDDMALSGIQLHCSHGGDPTGGYTAKSQSGRWGHWSEACWCPHQRHLVGFMLWVQLPQHGLLSDEVAATIARFACSDGHILEGLGCTWGQWGSWSLQCPRVVCGIQTWQDPARGLKRDDEALNELYLFCC</sequence>
<feature type="chain" id="PRO_5029587851" evidence="1">
    <location>
        <begin position="28"/>
        <end position="206"/>
    </location>
</feature>
<feature type="signal peptide" evidence="1">
    <location>
        <begin position="1"/>
        <end position="27"/>
    </location>
</feature>
<evidence type="ECO:0000256" key="1">
    <source>
        <dbReference type="SAM" id="SignalP"/>
    </source>
</evidence>